<proteinExistence type="predicted"/>
<feature type="region of interest" description="Disordered" evidence="1">
    <location>
        <begin position="234"/>
        <end position="254"/>
    </location>
</feature>
<evidence type="ECO:0000256" key="1">
    <source>
        <dbReference type="SAM" id="MobiDB-lite"/>
    </source>
</evidence>
<gene>
    <name evidence="2" type="ORF">I306_01241</name>
</gene>
<keyword evidence="3" id="KW-1185">Reference proteome</keyword>
<feature type="compositionally biased region" description="Polar residues" evidence="1">
    <location>
        <begin position="62"/>
        <end position="91"/>
    </location>
</feature>
<accession>A0ABR5C1N3</accession>
<reference evidence="2 3" key="1">
    <citation type="submission" date="2015-01" db="EMBL/GenBank/DDBJ databases">
        <title>The Genome Sequence of Cryptococcus gattii EJB2.</title>
        <authorList>
            <consortium name="The Broad Institute Genomics Platform"/>
            <person name="Cuomo C."/>
            <person name="Litvintseva A."/>
            <person name="Chen Y."/>
            <person name="Heitman J."/>
            <person name="Sun S."/>
            <person name="Springer D."/>
            <person name="Dromer F."/>
            <person name="Young S."/>
            <person name="Zeng Q."/>
            <person name="Gargeya S."/>
            <person name="Abouelleil A."/>
            <person name="Alvarado L."/>
            <person name="Chapman S.B."/>
            <person name="Gainer-Dewar J."/>
            <person name="Goldberg J."/>
            <person name="Griggs A."/>
            <person name="Gujja S."/>
            <person name="Hansen M."/>
            <person name="Howarth C."/>
            <person name="Imamovic A."/>
            <person name="Larimer J."/>
            <person name="Murphy C."/>
            <person name="Naylor J."/>
            <person name="Pearson M."/>
            <person name="Priest M."/>
            <person name="Roberts A."/>
            <person name="Saif S."/>
            <person name="Shea T."/>
            <person name="Sykes S."/>
            <person name="Wortman J."/>
            <person name="Nusbaum C."/>
            <person name="Birren B."/>
        </authorList>
    </citation>
    <scope>NUCLEOTIDE SEQUENCE [LARGE SCALE GENOMIC DNA]</scope>
    <source>
        <strain evidence="2 3">EJB2</strain>
    </source>
</reference>
<feature type="compositionally biased region" description="Low complexity" evidence="1">
    <location>
        <begin position="50"/>
        <end position="61"/>
    </location>
</feature>
<evidence type="ECO:0000313" key="3">
    <source>
        <dbReference type="Proteomes" id="UP000054272"/>
    </source>
</evidence>
<sequence>MSIPRFYYSAATGAPSISSNLSHPVPFTGQHSSDPRYYYNPQSSNTFFISPSSTPSNPYTTFDSAQTSFASPLNSTTPIQPRSASTNSRSGPYTIRPGDPADDPPFSQSARPPWASEKSWQPEGRPMSGLDELDRQTILNRLFNTNIPPPVEKPEILAPGSIAPPRQSQGSEASTFTQAPTTISAQPTSTGCAPRRMPEPHPTSFISPVLQLRRQQAPQASMYSTGPSVSAFSHVRHTPHSPSAWHRASNSSGNPINSSIPQQQCFSGYNPGGMFHGIHPSASEYSGPGRSSEMSMDTLPGFRVAHVPAAWTPGTNRCNLTNNQSNTTNNHNQTVNQKESSFWDIPTQQTSSATGSSKSLKDMYKDWLSGQDEDAKFHFNELIGTVKQAQDEIVERTERTDRLMNRTKQVSAFISARVAQCSDEVLKTDVATLSSLMDELTRDLELERTSRRTVVGNQNRTINAVSRAHRLAEERAKVDNEPNLARSRNLWQTYRNFGPRSERSQALRSDWEEFMDNLKDETTESILSSADQKASSVHRTSMDSTFTGTETSPYTYFSQQSRPSTHSGFIPSSRSFYSQPGVFQNSVFRR</sequence>
<feature type="compositionally biased region" description="Polar residues" evidence="1">
    <location>
        <begin position="166"/>
        <end position="191"/>
    </location>
</feature>
<feature type="region of interest" description="Disordered" evidence="1">
    <location>
        <begin position="13"/>
        <end position="130"/>
    </location>
</feature>
<feature type="region of interest" description="Disordered" evidence="1">
    <location>
        <begin position="539"/>
        <end position="572"/>
    </location>
</feature>
<protein>
    <submittedName>
        <fullName evidence="2">Uncharacterized protein</fullName>
    </submittedName>
</protein>
<feature type="compositionally biased region" description="Polar residues" evidence="1">
    <location>
        <begin position="40"/>
        <end position="49"/>
    </location>
</feature>
<evidence type="ECO:0000313" key="2">
    <source>
        <dbReference type="EMBL" id="KIR81653.1"/>
    </source>
</evidence>
<name>A0ABR5C1N3_9TREE</name>
<dbReference type="EMBL" id="KN848588">
    <property type="protein sequence ID" value="KIR81653.1"/>
    <property type="molecule type" value="Genomic_DNA"/>
</dbReference>
<organism evidence="2 3">
    <name type="scientific">Cryptococcus gattii EJB2</name>
    <dbReference type="NCBI Taxonomy" id="1296103"/>
    <lineage>
        <taxon>Eukaryota</taxon>
        <taxon>Fungi</taxon>
        <taxon>Dikarya</taxon>
        <taxon>Basidiomycota</taxon>
        <taxon>Agaricomycotina</taxon>
        <taxon>Tremellomycetes</taxon>
        <taxon>Tremellales</taxon>
        <taxon>Cryptococcaceae</taxon>
        <taxon>Cryptococcus</taxon>
        <taxon>Cryptococcus gattii species complex</taxon>
    </lineage>
</organism>
<feature type="region of interest" description="Disordered" evidence="1">
    <location>
        <begin position="164"/>
        <end position="204"/>
    </location>
</feature>
<dbReference type="Proteomes" id="UP000054272">
    <property type="component" value="Unassembled WGS sequence"/>
</dbReference>